<sequence length="165" mass="18541">MSSRSQKSSLRDFMLMHAHTRAYLRSDDAIFDPCNKLIYFTSFEKATLTSWSADSNVDKGLKLYILLHCLSSINDNSYYYHYVNNGNPDGTNMFGHITGTSGSGKSLALTPHIDALGLALGHLNINQNYIQCPNKTNELLFEQPFIISNPTALHVYRSLIYGNLK</sequence>
<dbReference type="AlphaFoldDB" id="A0A816V3E6"/>
<comment type="caution">
    <text evidence="1">The sequence shown here is derived from an EMBL/GenBank/DDBJ whole genome shotgun (WGS) entry which is preliminary data.</text>
</comment>
<dbReference type="EMBL" id="CAJNRE010013017">
    <property type="protein sequence ID" value="CAF2115660.1"/>
    <property type="molecule type" value="Genomic_DNA"/>
</dbReference>
<proteinExistence type="predicted"/>
<evidence type="ECO:0000313" key="2">
    <source>
        <dbReference type="Proteomes" id="UP000663824"/>
    </source>
</evidence>
<protein>
    <submittedName>
        <fullName evidence="1">Uncharacterized protein</fullName>
    </submittedName>
</protein>
<name>A0A816V3E6_9BILA</name>
<accession>A0A816V3E6</accession>
<evidence type="ECO:0000313" key="1">
    <source>
        <dbReference type="EMBL" id="CAF2115660.1"/>
    </source>
</evidence>
<gene>
    <name evidence="1" type="ORF">MBJ925_LOCUS24906</name>
</gene>
<dbReference type="Proteomes" id="UP000663824">
    <property type="component" value="Unassembled WGS sequence"/>
</dbReference>
<organism evidence="1 2">
    <name type="scientific">Rotaria magnacalcarata</name>
    <dbReference type="NCBI Taxonomy" id="392030"/>
    <lineage>
        <taxon>Eukaryota</taxon>
        <taxon>Metazoa</taxon>
        <taxon>Spiralia</taxon>
        <taxon>Gnathifera</taxon>
        <taxon>Rotifera</taxon>
        <taxon>Eurotatoria</taxon>
        <taxon>Bdelloidea</taxon>
        <taxon>Philodinida</taxon>
        <taxon>Philodinidae</taxon>
        <taxon>Rotaria</taxon>
    </lineage>
</organism>
<reference evidence="1" key="1">
    <citation type="submission" date="2021-02" db="EMBL/GenBank/DDBJ databases">
        <authorList>
            <person name="Nowell W R."/>
        </authorList>
    </citation>
    <scope>NUCLEOTIDE SEQUENCE</scope>
</reference>